<dbReference type="GO" id="GO:0016787">
    <property type="term" value="F:hydrolase activity"/>
    <property type="evidence" value="ECO:0007669"/>
    <property type="project" value="UniProtKB-KW"/>
</dbReference>
<keyword evidence="4" id="KW-0862">Zinc</keyword>
<name>A0AAD7K3E1_9AGAR</name>
<dbReference type="InterPro" id="IPR036866">
    <property type="entry name" value="RibonucZ/Hydroxyglut_hydro"/>
</dbReference>
<evidence type="ECO:0000313" key="7">
    <source>
        <dbReference type="EMBL" id="KAJ7777353.1"/>
    </source>
</evidence>
<feature type="chain" id="PRO_5042066282" evidence="5">
    <location>
        <begin position="23"/>
        <end position="384"/>
    </location>
</feature>
<evidence type="ECO:0000313" key="8">
    <source>
        <dbReference type="Proteomes" id="UP001215598"/>
    </source>
</evidence>
<protein>
    <submittedName>
        <fullName evidence="7">Beta-lactamase-like protein</fullName>
    </submittedName>
</protein>
<dbReference type="InterPro" id="IPR051013">
    <property type="entry name" value="MBL_superfamily_lactonases"/>
</dbReference>
<dbReference type="InterPro" id="IPR001279">
    <property type="entry name" value="Metallo-B-lactamas"/>
</dbReference>
<keyword evidence="5" id="KW-0732">Signal</keyword>
<proteinExistence type="inferred from homology"/>
<keyword evidence="8" id="KW-1185">Reference proteome</keyword>
<gene>
    <name evidence="7" type="ORF">B0H16DRAFT_1712364</name>
</gene>
<evidence type="ECO:0000256" key="4">
    <source>
        <dbReference type="ARBA" id="ARBA00022833"/>
    </source>
</evidence>
<keyword evidence="3" id="KW-0378">Hydrolase</keyword>
<comment type="similarity">
    <text evidence="1">Belongs to the metallo-beta-lactamase superfamily.</text>
</comment>
<comment type="caution">
    <text evidence="7">The sequence shown here is derived from an EMBL/GenBank/DDBJ whole genome shotgun (WGS) entry which is preliminary data.</text>
</comment>
<evidence type="ECO:0000259" key="6">
    <source>
        <dbReference type="SMART" id="SM00849"/>
    </source>
</evidence>
<dbReference type="SUPFAM" id="SSF56281">
    <property type="entry name" value="Metallo-hydrolase/oxidoreductase"/>
    <property type="match status" value="1"/>
</dbReference>
<feature type="signal peptide" evidence="5">
    <location>
        <begin position="1"/>
        <end position="22"/>
    </location>
</feature>
<dbReference type="AlphaFoldDB" id="A0AAD7K3E1"/>
<evidence type="ECO:0000256" key="2">
    <source>
        <dbReference type="ARBA" id="ARBA00022723"/>
    </source>
</evidence>
<dbReference type="Pfam" id="PF00753">
    <property type="entry name" value="Lactamase_B"/>
    <property type="match status" value="1"/>
</dbReference>
<dbReference type="PANTHER" id="PTHR42978:SF5">
    <property type="entry name" value="METALLO-BETA-LACTAMASE DOMAIN-CONTAINING PROTEIN"/>
    <property type="match status" value="1"/>
</dbReference>
<organism evidence="7 8">
    <name type="scientific">Mycena metata</name>
    <dbReference type="NCBI Taxonomy" id="1033252"/>
    <lineage>
        <taxon>Eukaryota</taxon>
        <taxon>Fungi</taxon>
        <taxon>Dikarya</taxon>
        <taxon>Basidiomycota</taxon>
        <taxon>Agaricomycotina</taxon>
        <taxon>Agaricomycetes</taxon>
        <taxon>Agaricomycetidae</taxon>
        <taxon>Agaricales</taxon>
        <taxon>Marasmiineae</taxon>
        <taxon>Mycenaceae</taxon>
        <taxon>Mycena</taxon>
    </lineage>
</organism>
<dbReference type="Gene3D" id="3.60.15.10">
    <property type="entry name" value="Ribonuclease Z/Hydroxyacylglutathione hydrolase-like"/>
    <property type="match status" value="1"/>
</dbReference>
<dbReference type="GO" id="GO:0046872">
    <property type="term" value="F:metal ion binding"/>
    <property type="evidence" value="ECO:0007669"/>
    <property type="project" value="UniProtKB-KW"/>
</dbReference>
<dbReference type="EMBL" id="JARKIB010000008">
    <property type="protein sequence ID" value="KAJ7777353.1"/>
    <property type="molecule type" value="Genomic_DNA"/>
</dbReference>
<reference evidence="7" key="1">
    <citation type="submission" date="2023-03" db="EMBL/GenBank/DDBJ databases">
        <title>Massive genome expansion in bonnet fungi (Mycena s.s.) driven by repeated elements and novel gene families across ecological guilds.</title>
        <authorList>
            <consortium name="Lawrence Berkeley National Laboratory"/>
            <person name="Harder C.B."/>
            <person name="Miyauchi S."/>
            <person name="Viragh M."/>
            <person name="Kuo A."/>
            <person name="Thoen E."/>
            <person name="Andreopoulos B."/>
            <person name="Lu D."/>
            <person name="Skrede I."/>
            <person name="Drula E."/>
            <person name="Henrissat B."/>
            <person name="Morin E."/>
            <person name="Kohler A."/>
            <person name="Barry K."/>
            <person name="LaButti K."/>
            <person name="Morin E."/>
            <person name="Salamov A."/>
            <person name="Lipzen A."/>
            <person name="Mereny Z."/>
            <person name="Hegedus B."/>
            <person name="Baldrian P."/>
            <person name="Stursova M."/>
            <person name="Weitz H."/>
            <person name="Taylor A."/>
            <person name="Grigoriev I.V."/>
            <person name="Nagy L.G."/>
            <person name="Martin F."/>
            <person name="Kauserud H."/>
        </authorList>
    </citation>
    <scope>NUCLEOTIDE SEQUENCE</scope>
    <source>
        <strain evidence="7">CBHHK182m</strain>
    </source>
</reference>
<dbReference type="CDD" id="cd07730">
    <property type="entry name" value="metallo-hydrolase-like_MBL-fold"/>
    <property type="match status" value="1"/>
</dbReference>
<dbReference type="PANTHER" id="PTHR42978">
    <property type="entry name" value="QUORUM-QUENCHING LACTONASE YTNP-RELATED-RELATED"/>
    <property type="match status" value="1"/>
</dbReference>
<dbReference type="SMART" id="SM00849">
    <property type="entry name" value="Lactamase_B"/>
    <property type="match status" value="1"/>
</dbReference>
<feature type="domain" description="Metallo-beta-lactamase" evidence="6">
    <location>
        <begin position="70"/>
        <end position="268"/>
    </location>
</feature>
<accession>A0AAD7K3E1</accession>
<dbReference type="Proteomes" id="UP001215598">
    <property type="component" value="Unassembled WGS sequence"/>
</dbReference>
<evidence type="ECO:0000256" key="3">
    <source>
        <dbReference type="ARBA" id="ARBA00022801"/>
    </source>
</evidence>
<keyword evidence="2" id="KW-0479">Metal-binding</keyword>
<evidence type="ECO:0000256" key="5">
    <source>
        <dbReference type="SAM" id="SignalP"/>
    </source>
</evidence>
<evidence type="ECO:0000256" key="1">
    <source>
        <dbReference type="ARBA" id="ARBA00007749"/>
    </source>
</evidence>
<sequence length="384" mass="41701">MLLPRVPCLLVSFTFFIGGTCASYLDFGIPTSSATVKVRAFNVANITFVNQPSVSLIGPVLPGRGTILFSDYAFLIEHTKSGKRLMFDLGTRIDPMNYAPSVVNKLFTQGIVQIKSPTKDIFAFLAEGGIALDSIRTVIWSHSHFDHVGDMSKFPNATELVIGPETETATYPQVASASLLASDFAGRTVTKVDFAAANLSLGSLKAVDYFGDGSFYLLDTPGHLPGHLTALARVTPTSFLHLGGDSFHNAGELRPRPELLKNFPCPAHLLHEAKAAISTDYFWSPKSREGVFDLHSRAQQFLVGSDLPTSLIASPITAGISVDKIAGFDADADFFVIAAHDVSLRDSIPYFPATLNNWKALNLKEKVVWNFVDKKNPAFLFSPT</sequence>